<dbReference type="InterPro" id="IPR054754">
    <property type="entry name" value="NudT16"/>
</dbReference>
<dbReference type="AlphaFoldDB" id="A0AAW1CL68"/>
<dbReference type="PANTHER" id="PTHR31699:SF1">
    <property type="entry name" value="U8 SNORNA-DECAPPING ENZYME"/>
    <property type="match status" value="1"/>
</dbReference>
<dbReference type="Pfam" id="PF22327">
    <property type="entry name" value="Nudt16-like"/>
    <property type="match status" value="1"/>
</dbReference>
<evidence type="ECO:0000256" key="17">
    <source>
        <dbReference type="ARBA" id="ARBA00048945"/>
    </source>
</evidence>
<reference evidence="19 20" key="1">
    <citation type="submission" date="2022-12" db="EMBL/GenBank/DDBJ databases">
        <title>Chromosome-level genome assembly of true bugs.</title>
        <authorList>
            <person name="Ma L."/>
            <person name="Li H."/>
        </authorList>
    </citation>
    <scope>NUCLEOTIDE SEQUENCE [LARGE SCALE GENOMIC DNA]</scope>
    <source>
        <strain evidence="19">Lab_2022b</strain>
    </source>
</reference>
<dbReference type="InterPro" id="IPR015797">
    <property type="entry name" value="NUDIX_hydrolase-like_dom_sf"/>
</dbReference>
<evidence type="ECO:0000256" key="13">
    <source>
        <dbReference type="ARBA" id="ARBA00042015"/>
    </source>
</evidence>
<evidence type="ECO:0000256" key="14">
    <source>
        <dbReference type="ARBA" id="ARBA00043162"/>
    </source>
</evidence>
<keyword evidence="5" id="KW-0694">RNA-binding</keyword>
<evidence type="ECO:0000256" key="15">
    <source>
        <dbReference type="ARBA" id="ARBA00047661"/>
    </source>
</evidence>
<dbReference type="Gene3D" id="3.90.79.10">
    <property type="entry name" value="Nucleoside Triphosphate Pyrophosphohydrolase"/>
    <property type="match status" value="1"/>
</dbReference>
<comment type="subcellular location">
    <subcellularLocation>
        <location evidence="2">Nucleus</location>
        <location evidence="2">Nucleolus</location>
    </subcellularLocation>
    <subcellularLocation>
        <location evidence="3">Nucleus</location>
        <location evidence="3">Nucleoplasm</location>
    </subcellularLocation>
</comment>
<dbReference type="GO" id="GO:1990174">
    <property type="term" value="F:phosphodiesterase decapping endonuclease activity"/>
    <property type="evidence" value="ECO:0007669"/>
    <property type="project" value="TreeGrafter"/>
</dbReference>
<dbReference type="GO" id="GO:1990003">
    <property type="term" value="F:IDP phosphatase activity"/>
    <property type="evidence" value="ECO:0007669"/>
    <property type="project" value="UniProtKB-EC"/>
</dbReference>
<evidence type="ECO:0000256" key="8">
    <source>
        <dbReference type="ARBA" id="ARBA00038173"/>
    </source>
</evidence>
<comment type="catalytic activity">
    <reaction evidence="16">
        <text>IDP + H2O = IMP + phosphate + H(+)</text>
        <dbReference type="Rhea" id="RHEA:35207"/>
        <dbReference type="ChEBI" id="CHEBI:15377"/>
        <dbReference type="ChEBI" id="CHEBI:15378"/>
        <dbReference type="ChEBI" id="CHEBI:43474"/>
        <dbReference type="ChEBI" id="CHEBI:58053"/>
        <dbReference type="ChEBI" id="CHEBI:58280"/>
        <dbReference type="EC" id="3.6.1.64"/>
    </reaction>
    <physiologicalReaction direction="left-to-right" evidence="16">
        <dbReference type="Rhea" id="RHEA:35208"/>
    </physiologicalReaction>
</comment>
<dbReference type="GO" id="GO:0016077">
    <property type="term" value="P:sno(s)RNA catabolic process"/>
    <property type="evidence" value="ECO:0007669"/>
    <property type="project" value="TreeGrafter"/>
</dbReference>
<dbReference type="GO" id="GO:0005730">
    <property type="term" value="C:nucleolus"/>
    <property type="evidence" value="ECO:0007669"/>
    <property type="project" value="UniProtKB-SubCell"/>
</dbReference>
<dbReference type="SUPFAM" id="SSF55811">
    <property type="entry name" value="Nudix"/>
    <property type="match status" value="1"/>
</dbReference>
<comment type="cofactor">
    <cofactor evidence="1">
        <name>Co(2+)</name>
        <dbReference type="ChEBI" id="CHEBI:48828"/>
    </cofactor>
</comment>
<evidence type="ECO:0000256" key="10">
    <source>
        <dbReference type="ARBA" id="ARBA00039871"/>
    </source>
</evidence>
<dbReference type="EMBL" id="JAPXFL010000011">
    <property type="protein sequence ID" value="KAK9499324.1"/>
    <property type="molecule type" value="Genomic_DNA"/>
</dbReference>
<keyword evidence="4" id="KW-0378">Hydrolase</keyword>
<dbReference type="GO" id="GO:0009117">
    <property type="term" value="P:nucleotide metabolic process"/>
    <property type="evidence" value="ECO:0007669"/>
    <property type="project" value="UniProtKB-KW"/>
</dbReference>
<keyword evidence="6" id="KW-0546">Nucleotide metabolism</keyword>
<evidence type="ECO:0000256" key="3">
    <source>
        <dbReference type="ARBA" id="ARBA00004642"/>
    </source>
</evidence>
<proteinExistence type="inferred from homology"/>
<keyword evidence="20" id="KW-1185">Reference proteome</keyword>
<evidence type="ECO:0000313" key="20">
    <source>
        <dbReference type="Proteomes" id="UP001461498"/>
    </source>
</evidence>
<dbReference type="PANTHER" id="PTHR31699">
    <property type="entry name" value="NUDIX T16 FAMILY MEMBER"/>
    <property type="match status" value="1"/>
</dbReference>
<name>A0AAW1CL68_9HEMI</name>
<keyword evidence="7" id="KW-0539">Nucleus</keyword>
<comment type="catalytic activity">
    <reaction evidence="15">
        <text>a 5'-end (N(7)-methyl 5'-triphosphoguanosine)-ribonucleoside in mRNA + H2O = N(7)-methyl-GDP + a 5'-end phospho-ribonucleoside in mRNA + 2 H(+)</text>
        <dbReference type="Rhea" id="RHEA:67484"/>
        <dbReference type="Rhea" id="RHEA-COMP:15692"/>
        <dbReference type="Rhea" id="RHEA-COMP:17167"/>
        <dbReference type="ChEBI" id="CHEBI:15377"/>
        <dbReference type="ChEBI" id="CHEBI:15378"/>
        <dbReference type="ChEBI" id="CHEBI:63714"/>
        <dbReference type="ChEBI" id="CHEBI:138282"/>
        <dbReference type="ChEBI" id="CHEBI:156461"/>
        <dbReference type="EC" id="3.6.1.62"/>
    </reaction>
    <physiologicalReaction direction="left-to-right" evidence="15">
        <dbReference type="Rhea" id="RHEA:67485"/>
    </physiologicalReaction>
</comment>
<feature type="domain" description="Nudix hydrolase" evidence="18">
    <location>
        <begin position="40"/>
        <end position="185"/>
    </location>
</feature>
<evidence type="ECO:0000256" key="2">
    <source>
        <dbReference type="ARBA" id="ARBA00004604"/>
    </source>
</evidence>
<dbReference type="EC" id="3.6.1.64" evidence="9"/>
<evidence type="ECO:0000259" key="18">
    <source>
        <dbReference type="PROSITE" id="PS51462"/>
    </source>
</evidence>
<evidence type="ECO:0000256" key="6">
    <source>
        <dbReference type="ARBA" id="ARBA00023080"/>
    </source>
</evidence>
<evidence type="ECO:0000256" key="5">
    <source>
        <dbReference type="ARBA" id="ARBA00022884"/>
    </source>
</evidence>
<sequence>MSRMIFNKGLQFEDEIIITESQIDFEIIDAKTVVDEKYKNCSHASHCMIYSPTDFPILNVFKSRAIILMQLRFDGHIGFPGGVVDAGENVEEALNRELSEEMDIPASVMMEIEDRKFIHYNKKRSLLLHFFIKQVSPELLRNIELRSTKALEYGNEVLGVLRVPLYTMGDGYRGFPAFLQNKFIGNAKYQLIESLKLLNIMSVEEIEKALNPERLHSPAIVENLPEDITG</sequence>
<dbReference type="PROSITE" id="PS00893">
    <property type="entry name" value="NUDIX_BOX"/>
    <property type="match status" value="1"/>
</dbReference>
<evidence type="ECO:0000256" key="4">
    <source>
        <dbReference type="ARBA" id="ARBA00022801"/>
    </source>
</evidence>
<evidence type="ECO:0000256" key="7">
    <source>
        <dbReference type="ARBA" id="ARBA00023242"/>
    </source>
</evidence>
<evidence type="ECO:0000256" key="9">
    <source>
        <dbReference type="ARBA" id="ARBA00038899"/>
    </source>
</evidence>
<dbReference type="GO" id="GO:0005654">
    <property type="term" value="C:nucleoplasm"/>
    <property type="evidence" value="ECO:0007669"/>
    <property type="project" value="UniProtKB-SubCell"/>
</dbReference>
<gene>
    <name evidence="19" type="ORF">O3M35_002377</name>
</gene>
<comment type="caution">
    <text evidence="19">The sequence shown here is derived from an EMBL/GenBank/DDBJ whole genome shotgun (WGS) entry which is preliminary data.</text>
</comment>
<accession>A0AAW1CL68</accession>
<dbReference type="InterPro" id="IPR000086">
    <property type="entry name" value="NUDIX_hydrolase_dom"/>
</dbReference>
<protein>
    <recommendedName>
        <fullName evidence="10">U8 snoRNA-decapping enzyme</fullName>
        <ecNumber evidence="9">3.6.1.64</ecNumber>
    </recommendedName>
    <alternativeName>
        <fullName evidence="13">IDP phosphatase</fullName>
    </alternativeName>
    <alternativeName>
        <fullName evidence="11">Inosine diphosphate phosphatase</fullName>
    </alternativeName>
    <alternativeName>
        <fullName evidence="12">Nucleoside diphosphate-linked moiety X motif 16</fullName>
    </alternativeName>
    <alternativeName>
        <fullName evidence="14">m7GpppN-mRNA hydrolase</fullName>
    </alternativeName>
</protein>
<dbReference type="PROSITE" id="PS51462">
    <property type="entry name" value="NUDIX"/>
    <property type="match status" value="1"/>
</dbReference>
<organism evidence="19 20">
    <name type="scientific">Rhynocoris fuscipes</name>
    <dbReference type="NCBI Taxonomy" id="488301"/>
    <lineage>
        <taxon>Eukaryota</taxon>
        <taxon>Metazoa</taxon>
        <taxon>Ecdysozoa</taxon>
        <taxon>Arthropoda</taxon>
        <taxon>Hexapoda</taxon>
        <taxon>Insecta</taxon>
        <taxon>Pterygota</taxon>
        <taxon>Neoptera</taxon>
        <taxon>Paraneoptera</taxon>
        <taxon>Hemiptera</taxon>
        <taxon>Heteroptera</taxon>
        <taxon>Panheteroptera</taxon>
        <taxon>Cimicomorpha</taxon>
        <taxon>Reduviidae</taxon>
        <taxon>Harpactorinae</taxon>
        <taxon>Harpactorini</taxon>
        <taxon>Rhynocoris</taxon>
    </lineage>
</organism>
<dbReference type="GO" id="GO:0030515">
    <property type="term" value="F:snoRNA binding"/>
    <property type="evidence" value="ECO:0007669"/>
    <property type="project" value="TreeGrafter"/>
</dbReference>
<comment type="catalytic activity">
    <reaction evidence="17">
        <text>dIDP + H2O = dIMP + phosphate + H(+)</text>
        <dbReference type="Rhea" id="RHEA:35211"/>
        <dbReference type="ChEBI" id="CHEBI:15377"/>
        <dbReference type="ChEBI" id="CHEBI:15378"/>
        <dbReference type="ChEBI" id="CHEBI:43474"/>
        <dbReference type="ChEBI" id="CHEBI:61194"/>
        <dbReference type="ChEBI" id="CHEBI:62286"/>
        <dbReference type="EC" id="3.6.1.64"/>
    </reaction>
    <physiologicalReaction direction="left-to-right" evidence="17">
        <dbReference type="Rhea" id="RHEA:35212"/>
    </physiologicalReaction>
</comment>
<evidence type="ECO:0000256" key="12">
    <source>
        <dbReference type="ARBA" id="ARBA00041656"/>
    </source>
</evidence>
<dbReference type="InterPro" id="IPR020084">
    <property type="entry name" value="NUDIX_hydrolase_CS"/>
</dbReference>
<evidence type="ECO:0000313" key="19">
    <source>
        <dbReference type="EMBL" id="KAK9499324.1"/>
    </source>
</evidence>
<dbReference type="GO" id="GO:0006402">
    <property type="term" value="P:mRNA catabolic process"/>
    <property type="evidence" value="ECO:0007669"/>
    <property type="project" value="TreeGrafter"/>
</dbReference>
<dbReference type="GO" id="GO:0140933">
    <property type="term" value="F:5'-(N(7)-methylguanosine 5'-triphospho)-[mRNA] hydrolase activity"/>
    <property type="evidence" value="ECO:0007669"/>
    <property type="project" value="UniProtKB-EC"/>
</dbReference>
<dbReference type="Proteomes" id="UP001461498">
    <property type="component" value="Unassembled WGS sequence"/>
</dbReference>
<evidence type="ECO:0000256" key="11">
    <source>
        <dbReference type="ARBA" id="ARBA00041450"/>
    </source>
</evidence>
<comment type="similarity">
    <text evidence="8">Belongs to the Nudix hydrolase family. NUDT16 subfamily.</text>
</comment>
<evidence type="ECO:0000256" key="16">
    <source>
        <dbReference type="ARBA" id="ARBA00047875"/>
    </source>
</evidence>
<evidence type="ECO:0000256" key="1">
    <source>
        <dbReference type="ARBA" id="ARBA00001941"/>
    </source>
</evidence>